<protein>
    <submittedName>
        <fullName evidence="1">Uncharacterized protein</fullName>
    </submittedName>
</protein>
<proteinExistence type="predicted"/>
<accession>A0A0E9SDN9</accession>
<reference evidence="1" key="1">
    <citation type="submission" date="2014-11" db="EMBL/GenBank/DDBJ databases">
        <authorList>
            <person name="Amaro Gonzalez C."/>
        </authorList>
    </citation>
    <scope>NUCLEOTIDE SEQUENCE</scope>
</reference>
<evidence type="ECO:0000313" key="1">
    <source>
        <dbReference type="EMBL" id="JAH39494.1"/>
    </source>
</evidence>
<dbReference type="EMBL" id="GBXM01082212">
    <property type="protein sequence ID" value="JAH26365.1"/>
    <property type="molecule type" value="Transcribed_RNA"/>
</dbReference>
<reference evidence="1" key="2">
    <citation type="journal article" date="2015" name="Fish Shellfish Immunol.">
        <title>Early steps in the European eel (Anguilla anguilla)-Vibrio vulnificus interaction in the gills: Role of the RtxA13 toxin.</title>
        <authorList>
            <person name="Callol A."/>
            <person name="Pajuelo D."/>
            <person name="Ebbesson L."/>
            <person name="Teles M."/>
            <person name="MacKenzie S."/>
            <person name="Amaro C."/>
        </authorList>
    </citation>
    <scope>NUCLEOTIDE SEQUENCE</scope>
</reference>
<dbReference type="AlphaFoldDB" id="A0A0E9SDN9"/>
<organism evidence="1">
    <name type="scientific">Anguilla anguilla</name>
    <name type="common">European freshwater eel</name>
    <name type="synonym">Muraena anguilla</name>
    <dbReference type="NCBI Taxonomy" id="7936"/>
    <lineage>
        <taxon>Eukaryota</taxon>
        <taxon>Metazoa</taxon>
        <taxon>Chordata</taxon>
        <taxon>Craniata</taxon>
        <taxon>Vertebrata</taxon>
        <taxon>Euteleostomi</taxon>
        <taxon>Actinopterygii</taxon>
        <taxon>Neopterygii</taxon>
        <taxon>Teleostei</taxon>
        <taxon>Anguilliformes</taxon>
        <taxon>Anguillidae</taxon>
        <taxon>Anguilla</taxon>
    </lineage>
</organism>
<name>A0A0E9SDN9_ANGAN</name>
<sequence length="28" mass="3259">MERYLVGHPPHTIWVLCSAPNWVPTILK</sequence>
<dbReference type="EMBL" id="GBXM01069083">
    <property type="protein sequence ID" value="JAH39494.1"/>
    <property type="molecule type" value="Transcribed_RNA"/>
</dbReference>